<dbReference type="InterPro" id="IPR050921">
    <property type="entry name" value="T4SS_GSP_E_ATPase"/>
</dbReference>
<dbReference type="GO" id="GO:0016887">
    <property type="term" value="F:ATP hydrolysis activity"/>
    <property type="evidence" value="ECO:0007669"/>
    <property type="project" value="InterPro"/>
</dbReference>
<dbReference type="SUPFAM" id="SSF52540">
    <property type="entry name" value="P-loop containing nucleoside triphosphate hydrolases"/>
    <property type="match status" value="1"/>
</dbReference>
<dbReference type="PANTHER" id="PTHR30486:SF6">
    <property type="entry name" value="TYPE IV PILUS RETRACTATION ATPASE PILT"/>
    <property type="match status" value="1"/>
</dbReference>
<organism evidence="3">
    <name type="scientific">freshwater metagenome</name>
    <dbReference type="NCBI Taxonomy" id="449393"/>
    <lineage>
        <taxon>unclassified sequences</taxon>
        <taxon>metagenomes</taxon>
        <taxon>ecological metagenomes</taxon>
    </lineage>
</organism>
<evidence type="ECO:0000313" key="3">
    <source>
        <dbReference type="EMBL" id="CAB4600950.1"/>
    </source>
</evidence>
<dbReference type="AlphaFoldDB" id="A0A6J6GL56"/>
<evidence type="ECO:0000256" key="1">
    <source>
        <dbReference type="ARBA" id="ARBA00006611"/>
    </source>
</evidence>
<dbReference type="EMBL" id="CAEZUR010000006">
    <property type="protein sequence ID" value="CAB4600950.1"/>
    <property type="molecule type" value="Genomic_DNA"/>
</dbReference>
<proteinExistence type="inferred from homology"/>
<dbReference type="Gene3D" id="3.40.50.300">
    <property type="entry name" value="P-loop containing nucleotide triphosphate hydrolases"/>
    <property type="match status" value="1"/>
</dbReference>
<dbReference type="InterPro" id="IPR001482">
    <property type="entry name" value="T2SS/T4SS_dom"/>
</dbReference>
<name>A0A6J6GL56_9ZZZZ</name>
<evidence type="ECO:0000259" key="2">
    <source>
        <dbReference type="Pfam" id="PF00437"/>
    </source>
</evidence>
<dbReference type="Pfam" id="PF00437">
    <property type="entry name" value="T2SSE"/>
    <property type="match status" value="1"/>
</dbReference>
<accession>A0A6J6GL56</accession>
<reference evidence="3" key="1">
    <citation type="submission" date="2020-05" db="EMBL/GenBank/DDBJ databases">
        <authorList>
            <person name="Chiriac C."/>
            <person name="Salcher M."/>
            <person name="Ghai R."/>
            <person name="Kavagutti S V."/>
        </authorList>
    </citation>
    <scope>NUCLEOTIDE SEQUENCE</scope>
</reference>
<comment type="similarity">
    <text evidence="1">Belongs to the GSP E family.</text>
</comment>
<protein>
    <submittedName>
        <fullName evidence="3">Unannotated protein</fullName>
    </submittedName>
</protein>
<dbReference type="InterPro" id="IPR027417">
    <property type="entry name" value="P-loop_NTPase"/>
</dbReference>
<feature type="domain" description="Bacterial type II secretion system protein E" evidence="2">
    <location>
        <begin position="81"/>
        <end position="248"/>
    </location>
</feature>
<gene>
    <name evidence="3" type="ORF">UFOPK1843_00135</name>
</gene>
<dbReference type="Gene3D" id="3.30.450.90">
    <property type="match status" value="1"/>
</dbReference>
<sequence>MNNKKLEQLLSIPELSDLVLNGHLYAFANISGNWLPVENPFESMDSLLGFSTELANSARRRLDYGCPFADIAVGTLRYHLALPLAGDRIHVSIRKHQSTRRELGSLIDNPGRWLPKLHELVSSKSNFIISGGTGTGKTTLLRAMLELEQHSRIVTVEDVSELELANPNVVSLQTRQANTDGAGQIDLQRLVIESLRMKPDRIAVGEVRGAELVPMLQALNSGHRGSATTIHANRAEDVPARLIGIGLLGGLSPATTAHLAASAFDRVIALGSRTREINILNIAGFELSKESKLVTRNDF</sequence>
<dbReference type="PANTHER" id="PTHR30486">
    <property type="entry name" value="TWITCHING MOTILITY PROTEIN PILT"/>
    <property type="match status" value="1"/>
</dbReference>